<evidence type="ECO:0000313" key="3">
    <source>
        <dbReference type="Proteomes" id="UP000691718"/>
    </source>
</evidence>
<gene>
    <name evidence="2" type="ORF">PAPOLLO_LOCUS14699</name>
</gene>
<dbReference type="OrthoDB" id="6616165at2759"/>
<dbReference type="Proteomes" id="UP000691718">
    <property type="component" value="Unassembled WGS sequence"/>
</dbReference>
<proteinExistence type="predicted"/>
<reference evidence="2" key="1">
    <citation type="submission" date="2021-04" db="EMBL/GenBank/DDBJ databases">
        <authorList>
            <person name="Tunstrom K."/>
        </authorList>
    </citation>
    <scope>NUCLEOTIDE SEQUENCE</scope>
</reference>
<dbReference type="AlphaFoldDB" id="A0A8S3X6Y6"/>
<keyword evidence="3" id="KW-1185">Reference proteome</keyword>
<comment type="caution">
    <text evidence="2">The sequence shown here is derived from an EMBL/GenBank/DDBJ whole genome shotgun (WGS) entry which is preliminary data.</text>
</comment>
<evidence type="ECO:0000313" key="2">
    <source>
        <dbReference type="EMBL" id="CAG5006105.1"/>
    </source>
</evidence>
<evidence type="ECO:0000256" key="1">
    <source>
        <dbReference type="SAM" id="MobiDB-lite"/>
    </source>
</evidence>
<dbReference type="EMBL" id="CAJQZP010000978">
    <property type="protein sequence ID" value="CAG5006105.1"/>
    <property type="molecule type" value="Genomic_DNA"/>
</dbReference>
<feature type="region of interest" description="Disordered" evidence="1">
    <location>
        <begin position="1"/>
        <end position="61"/>
    </location>
</feature>
<feature type="compositionally biased region" description="Basic and acidic residues" evidence="1">
    <location>
        <begin position="1"/>
        <end position="38"/>
    </location>
</feature>
<sequence length="164" mass="18702">MEKIVALREPEVVASKESKATDPDIEATDPHPEKDLQEGRQVGSCPKRMKTKQKTAPEDDKFLEALNKSIKSREQHELGSQDEDSLFMLSLVSTLKKCLLRKIATKIKIMTILEEAPRSMPNIDDRHMPSKLLVTTNRTDAFSKLSPWIFYCSRRNPINDGIQH</sequence>
<accession>A0A8S3X6Y6</accession>
<organism evidence="2 3">
    <name type="scientific">Parnassius apollo</name>
    <name type="common">Apollo butterfly</name>
    <name type="synonym">Papilio apollo</name>
    <dbReference type="NCBI Taxonomy" id="110799"/>
    <lineage>
        <taxon>Eukaryota</taxon>
        <taxon>Metazoa</taxon>
        <taxon>Ecdysozoa</taxon>
        <taxon>Arthropoda</taxon>
        <taxon>Hexapoda</taxon>
        <taxon>Insecta</taxon>
        <taxon>Pterygota</taxon>
        <taxon>Neoptera</taxon>
        <taxon>Endopterygota</taxon>
        <taxon>Lepidoptera</taxon>
        <taxon>Glossata</taxon>
        <taxon>Ditrysia</taxon>
        <taxon>Papilionoidea</taxon>
        <taxon>Papilionidae</taxon>
        <taxon>Parnassiinae</taxon>
        <taxon>Parnassini</taxon>
        <taxon>Parnassius</taxon>
        <taxon>Parnassius</taxon>
    </lineage>
</organism>
<protein>
    <submittedName>
        <fullName evidence="2">(apollo) hypothetical protein</fullName>
    </submittedName>
</protein>
<name>A0A8S3X6Y6_PARAO</name>